<sequence>MGKLHRRYNVKGRQQAAPGPSKGAPEPPPVRLEIEDKGTLKGIDGSNVLVLPGKKKKKTKAPPLPRKRKPLTKKERKVLQKILEQKEKKNQRAEMLQKLSEVQVSEAEMRLYYTMSKLGTGERMYHTKEKSDAVTAPDQRISSLSGAHRKRRLREAEEESESSVESEPEEAPAAERVGAGAGMVAACWPPTLPGAGGESPVPSGPATQARTAAPPAPPATASTLARPPAKPAVFIPVNRSPEMQTPYQQQLTVPTSQTSSAPAGLSPWTSVSCSKGPSPCLCLPWAVAPLPLPSCQGFCSPMDASGALSMCQLPALRNHITLHSLALSEQSPLVPAAILQGTHACTHTPFPEH</sequence>
<proteinExistence type="predicted"/>
<evidence type="ECO:0000313" key="3">
    <source>
        <dbReference type="Proteomes" id="UP000010552"/>
    </source>
</evidence>
<name>L5KS32_PTEAL</name>
<feature type="region of interest" description="Disordered" evidence="1">
    <location>
        <begin position="1"/>
        <end position="75"/>
    </location>
</feature>
<accession>L5KS32</accession>
<keyword evidence="2" id="KW-0067">ATP-binding</keyword>
<organism evidence="2 3">
    <name type="scientific">Pteropus alecto</name>
    <name type="common">Black flying fox</name>
    <dbReference type="NCBI Taxonomy" id="9402"/>
    <lineage>
        <taxon>Eukaryota</taxon>
        <taxon>Metazoa</taxon>
        <taxon>Chordata</taxon>
        <taxon>Craniata</taxon>
        <taxon>Vertebrata</taxon>
        <taxon>Euteleostomi</taxon>
        <taxon>Mammalia</taxon>
        <taxon>Eutheria</taxon>
        <taxon>Laurasiatheria</taxon>
        <taxon>Chiroptera</taxon>
        <taxon>Yinpterochiroptera</taxon>
        <taxon>Pteropodoidea</taxon>
        <taxon>Pteropodidae</taxon>
        <taxon>Pteropodinae</taxon>
        <taxon>Pteropus</taxon>
    </lineage>
</organism>
<keyword evidence="2" id="KW-0547">Nucleotide-binding</keyword>
<feature type="compositionally biased region" description="Basic residues" evidence="1">
    <location>
        <begin position="1"/>
        <end position="10"/>
    </location>
</feature>
<dbReference type="EMBL" id="KB030576">
    <property type="protein sequence ID" value="ELK14259.1"/>
    <property type="molecule type" value="Genomic_DNA"/>
</dbReference>
<dbReference type="GO" id="GO:0004386">
    <property type="term" value="F:helicase activity"/>
    <property type="evidence" value="ECO:0007669"/>
    <property type="project" value="UniProtKB-KW"/>
</dbReference>
<feature type="compositionally biased region" description="Acidic residues" evidence="1">
    <location>
        <begin position="156"/>
        <end position="172"/>
    </location>
</feature>
<reference evidence="3" key="1">
    <citation type="journal article" date="2013" name="Science">
        <title>Comparative analysis of bat genomes provides insight into the evolution of flight and immunity.</title>
        <authorList>
            <person name="Zhang G."/>
            <person name="Cowled C."/>
            <person name="Shi Z."/>
            <person name="Huang Z."/>
            <person name="Bishop-Lilly K.A."/>
            <person name="Fang X."/>
            <person name="Wynne J.W."/>
            <person name="Xiong Z."/>
            <person name="Baker M.L."/>
            <person name="Zhao W."/>
            <person name="Tachedjian M."/>
            <person name="Zhu Y."/>
            <person name="Zhou P."/>
            <person name="Jiang X."/>
            <person name="Ng J."/>
            <person name="Yang L."/>
            <person name="Wu L."/>
            <person name="Xiao J."/>
            <person name="Feng Y."/>
            <person name="Chen Y."/>
            <person name="Sun X."/>
            <person name="Zhang Y."/>
            <person name="Marsh G.A."/>
            <person name="Crameri G."/>
            <person name="Broder C.C."/>
            <person name="Frey K.G."/>
            <person name="Wang L.F."/>
            <person name="Wang J."/>
        </authorList>
    </citation>
    <scope>NUCLEOTIDE SEQUENCE [LARGE SCALE GENOMIC DNA]</scope>
</reference>
<gene>
    <name evidence="2" type="ORF">PAL_GLEAN10008766</name>
</gene>
<protein>
    <submittedName>
        <fullName evidence="2">Putative ATP-dependent RNA helicase DHX37</fullName>
    </submittedName>
</protein>
<dbReference type="InParanoid" id="L5KS32"/>
<keyword evidence="2" id="KW-0347">Helicase</keyword>
<feature type="compositionally biased region" description="Low complexity" evidence="1">
    <location>
        <begin position="205"/>
        <end position="227"/>
    </location>
</feature>
<dbReference type="Proteomes" id="UP000010552">
    <property type="component" value="Unassembled WGS sequence"/>
</dbReference>
<keyword evidence="2" id="KW-0378">Hydrolase</keyword>
<feature type="region of interest" description="Disordered" evidence="1">
    <location>
        <begin position="188"/>
        <end position="228"/>
    </location>
</feature>
<feature type="compositionally biased region" description="Basic and acidic residues" evidence="1">
    <location>
        <begin position="123"/>
        <end position="132"/>
    </location>
</feature>
<keyword evidence="3" id="KW-1185">Reference proteome</keyword>
<feature type="compositionally biased region" description="Basic residues" evidence="1">
    <location>
        <begin position="53"/>
        <end position="75"/>
    </location>
</feature>
<dbReference type="STRING" id="9402.L5KS32"/>
<feature type="region of interest" description="Disordered" evidence="1">
    <location>
        <begin position="119"/>
        <end position="176"/>
    </location>
</feature>
<dbReference type="AlphaFoldDB" id="L5KS32"/>
<evidence type="ECO:0000313" key="2">
    <source>
        <dbReference type="EMBL" id="ELK14259.1"/>
    </source>
</evidence>
<evidence type="ECO:0000256" key="1">
    <source>
        <dbReference type="SAM" id="MobiDB-lite"/>
    </source>
</evidence>